<reference evidence="3 4" key="1">
    <citation type="journal article" date="2016" name="Nat. Commun.">
        <title>Microbial interactions lead to rapid micro-scale successions on model marine particles.</title>
        <authorList>
            <person name="Datta M.S."/>
            <person name="Sliwerska E."/>
            <person name="Gore J."/>
            <person name="Polz M.F."/>
            <person name="Cordero O.X."/>
        </authorList>
    </citation>
    <scope>NUCLEOTIDE SEQUENCE [LARGE SCALE GENOMIC DNA]</scope>
    <source>
        <strain evidence="3 4">4G03</strain>
    </source>
</reference>
<dbReference type="EMBL" id="JAUYVU010000006">
    <property type="protein sequence ID" value="MDP2541550.1"/>
    <property type="molecule type" value="Genomic_DNA"/>
</dbReference>
<feature type="chain" id="PRO_5013625777" evidence="1">
    <location>
        <begin position="18"/>
        <end position="334"/>
    </location>
</feature>
<sequence>MKKILLLLLISTTGLIAQSNFDRGYEKGYKEGFCYQVYGCLSPIPPIPPLPNINERNTSFKDGYQRGFLDGNKAKSDKRNNDSFNRNATRKYPNYIEPFDFALIEKGLKYKQQRYDRQKRSLIKRKEADLYRACQNSIETYNKTKQFLSDYKDKVLDLETLESVMEVLYDPTKIINKHIKRGVEDLRDADLLIYELKENDKMIKERVIAKASEIVGWFVDNPNTYMIGTFKSSKKSEYSYDFESKQYKKDTDIQLSTKFLFEKNMLAIFYNDKAKVLFIGLSINKIKKGKVLEDGHGGIIVYDKKKKAIYRFFDRDIKTNQFKRKTTYHNLIKL</sequence>
<reference evidence="2 5" key="3">
    <citation type="submission" date="2023-07" db="EMBL/GenBank/DDBJ databases">
        <title>Genome content predicts the carbon catabolic preferences of heterotrophic bacteria.</title>
        <authorList>
            <person name="Gralka M."/>
        </authorList>
    </citation>
    <scope>NUCLEOTIDE SEQUENCE [LARGE SCALE GENOMIC DNA]</scope>
    <source>
        <strain evidence="2 5">4G03</strain>
    </source>
</reference>
<evidence type="ECO:0000256" key="1">
    <source>
        <dbReference type="SAM" id="SignalP"/>
    </source>
</evidence>
<evidence type="ECO:0000313" key="2">
    <source>
        <dbReference type="EMBL" id="MDP2541550.1"/>
    </source>
</evidence>
<name>A0A2G1BTR6_9FLAO</name>
<reference evidence="3" key="2">
    <citation type="submission" date="2017-10" db="EMBL/GenBank/DDBJ databases">
        <authorList>
            <person name="Enke T.N."/>
            <person name="Cordero O.X."/>
        </authorList>
    </citation>
    <scope>NUCLEOTIDE SEQUENCE</scope>
    <source>
        <strain evidence="3">4G03</strain>
    </source>
</reference>
<comment type="caution">
    <text evidence="3">The sequence shown here is derived from an EMBL/GenBank/DDBJ whole genome shotgun (WGS) entry which is preliminary data.</text>
</comment>
<gene>
    <name evidence="3" type="ORF">CSC81_10190</name>
    <name evidence="2" type="ORF">Q8W23_08705</name>
</gene>
<proteinExistence type="predicted"/>
<keyword evidence="1" id="KW-0732">Signal</keyword>
<dbReference type="Proteomes" id="UP000222163">
    <property type="component" value="Unassembled WGS sequence"/>
</dbReference>
<evidence type="ECO:0000313" key="3">
    <source>
        <dbReference type="EMBL" id="PHN97437.1"/>
    </source>
</evidence>
<keyword evidence="5" id="KW-1185">Reference proteome</keyword>
<organism evidence="3 4">
    <name type="scientific">Tenacibaculum discolor</name>
    <dbReference type="NCBI Taxonomy" id="361581"/>
    <lineage>
        <taxon>Bacteria</taxon>
        <taxon>Pseudomonadati</taxon>
        <taxon>Bacteroidota</taxon>
        <taxon>Flavobacteriia</taxon>
        <taxon>Flavobacteriales</taxon>
        <taxon>Flavobacteriaceae</taxon>
        <taxon>Tenacibaculum</taxon>
    </lineage>
</organism>
<evidence type="ECO:0000313" key="4">
    <source>
        <dbReference type="Proteomes" id="UP000222163"/>
    </source>
</evidence>
<dbReference type="RefSeq" id="WP_099215647.1">
    <property type="nucleotide sequence ID" value="NZ_JAUYVU010000006.1"/>
</dbReference>
<feature type="signal peptide" evidence="1">
    <location>
        <begin position="1"/>
        <end position="17"/>
    </location>
</feature>
<accession>A0A2G1BTR6</accession>
<dbReference type="Proteomes" id="UP001242342">
    <property type="component" value="Unassembled WGS sequence"/>
</dbReference>
<dbReference type="AlphaFoldDB" id="A0A2G1BTR6"/>
<evidence type="ECO:0000313" key="5">
    <source>
        <dbReference type="Proteomes" id="UP001242342"/>
    </source>
</evidence>
<protein>
    <submittedName>
        <fullName evidence="3">Uncharacterized protein</fullName>
    </submittedName>
</protein>
<dbReference type="EMBL" id="PDUU01000008">
    <property type="protein sequence ID" value="PHN97437.1"/>
    <property type="molecule type" value="Genomic_DNA"/>
</dbReference>